<organism evidence="1 2">
    <name type="scientific">Arachnia propionica</name>
    <dbReference type="NCBI Taxonomy" id="1750"/>
    <lineage>
        <taxon>Bacteria</taxon>
        <taxon>Bacillati</taxon>
        <taxon>Actinomycetota</taxon>
        <taxon>Actinomycetes</taxon>
        <taxon>Propionibacteriales</taxon>
        <taxon>Propionibacteriaceae</taxon>
        <taxon>Arachnia</taxon>
    </lineage>
</organism>
<evidence type="ECO:0000313" key="1">
    <source>
        <dbReference type="EMBL" id="QUC11001.1"/>
    </source>
</evidence>
<dbReference type="InterPro" id="IPR045436">
    <property type="entry name" value="DUF6507"/>
</dbReference>
<reference evidence="1" key="1">
    <citation type="submission" date="2021-03" db="EMBL/GenBank/DDBJ databases">
        <title>Human Oral Microbial Genomes.</title>
        <authorList>
            <person name="Johnston C.D."/>
            <person name="Chen T."/>
            <person name="Dewhirst F.E."/>
        </authorList>
    </citation>
    <scope>NUCLEOTIDE SEQUENCE</scope>
    <source>
        <strain evidence="1">F0714</strain>
    </source>
</reference>
<accession>A0AB37HU63</accession>
<dbReference type="Proteomes" id="UP000677180">
    <property type="component" value="Chromosome"/>
</dbReference>
<dbReference type="Pfam" id="PF20117">
    <property type="entry name" value="DUF6507"/>
    <property type="match status" value="1"/>
</dbReference>
<protein>
    <submittedName>
        <fullName evidence="1">Uncharacterized protein</fullName>
    </submittedName>
</protein>
<dbReference type="EMBL" id="CP072385">
    <property type="protein sequence ID" value="QUC11001.1"/>
    <property type="molecule type" value="Genomic_DNA"/>
</dbReference>
<dbReference type="RefSeq" id="WP_014845321.1">
    <property type="nucleotide sequence ID" value="NZ_CP040007.1"/>
</dbReference>
<evidence type="ECO:0000313" key="2">
    <source>
        <dbReference type="Proteomes" id="UP000677180"/>
    </source>
</evidence>
<proteinExistence type="predicted"/>
<dbReference type="AlphaFoldDB" id="A0AB37HU63"/>
<name>A0AB37HU63_9ACTN</name>
<sequence length="117" mass="12405">MTHYKVNAEICYSIFTKAESSVSSAQSAHSSIRSGVDQLGALCAKGEAAQITSALHGAYNRVLTQNMTTAEQRITKAVAGGRAAVAAIQRGDEAMANQVEFDVRNVVGIRATDGFER</sequence>
<gene>
    <name evidence="1" type="ORF">J5A53_14785</name>
</gene>